<evidence type="ECO:0000256" key="1">
    <source>
        <dbReference type="ARBA" id="ARBA00004123"/>
    </source>
</evidence>
<evidence type="ECO:0000313" key="14">
    <source>
        <dbReference type="Proteomes" id="UP000053660"/>
    </source>
</evidence>
<evidence type="ECO:0000256" key="5">
    <source>
        <dbReference type="ARBA" id="ARBA00022664"/>
    </source>
</evidence>
<keyword evidence="4" id="KW-0344">Guanine-nucleotide releasing factor</keyword>
<evidence type="ECO:0000256" key="9">
    <source>
        <dbReference type="ARBA" id="ARBA00023187"/>
    </source>
</evidence>
<dbReference type="Pfam" id="PF04421">
    <property type="entry name" value="Mss4"/>
    <property type="match status" value="1"/>
</dbReference>
<evidence type="ECO:0000256" key="10">
    <source>
        <dbReference type="ARBA" id="ARBA00023242"/>
    </source>
</evidence>
<keyword evidence="3" id="KW-0813">Transport</keyword>
<keyword evidence="7" id="KW-0694">RNA-binding</keyword>
<dbReference type="GO" id="GO:0000398">
    <property type="term" value="P:mRNA splicing, via spliceosome"/>
    <property type="evidence" value="ECO:0007669"/>
    <property type="project" value="InterPro"/>
</dbReference>
<dbReference type="GO" id="GO:0007264">
    <property type="term" value="P:small GTPase-mediated signal transduction"/>
    <property type="evidence" value="ECO:0007669"/>
    <property type="project" value="InterPro"/>
</dbReference>
<dbReference type="GO" id="GO:0005681">
    <property type="term" value="C:spliceosomal complex"/>
    <property type="evidence" value="ECO:0007669"/>
    <property type="project" value="UniProtKB-KW"/>
</dbReference>
<reference evidence="13 14" key="1">
    <citation type="submission" date="2014-03" db="EMBL/GenBank/DDBJ databases">
        <title>Draft genome of the hookworm Oesophagostomum dentatum.</title>
        <authorList>
            <person name="Mitreva M."/>
        </authorList>
    </citation>
    <scope>NUCLEOTIDE SEQUENCE [LARGE SCALE GENOMIC DNA]</scope>
    <source>
        <strain evidence="13 14">OD-Hann</strain>
    </source>
</reference>
<dbReference type="SUPFAM" id="SSF50182">
    <property type="entry name" value="Sm-like ribonucleoproteins"/>
    <property type="match status" value="1"/>
</dbReference>
<dbReference type="PANTHER" id="PTHR13110">
    <property type="entry name" value="U6 SNRNA-ASSOCIATED SM-LIKE PROTEIN LSM3"/>
    <property type="match status" value="1"/>
</dbReference>
<dbReference type="SUPFAM" id="SSF51316">
    <property type="entry name" value="Mss4-like"/>
    <property type="match status" value="1"/>
</dbReference>
<keyword evidence="6" id="KW-0747">Spliceosome</keyword>
<dbReference type="Gene3D" id="2.30.30.100">
    <property type="match status" value="1"/>
</dbReference>
<dbReference type="EMBL" id="KN609605">
    <property type="protein sequence ID" value="KHJ78609.1"/>
    <property type="molecule type" value="Genomic_DNA"/>
</dbReference>
<evidence type="ECO:0000256" key="4">
    <source>
        <dbReference type="ARBA" id="ARBA00022658"/>
    </source>
</evidence>
<evidence type="ECO:0000256" key="3">
    <source>
        <dbReference type="ARBA" id="ARBA00022448"/>
    </source>
</evidence>
<dbReference type="AlphaFoldDB" id="A0A0B1S105"/>
<proteinExistence type="inferred from homology"/>
<dbReference type="PROSITE" id="PS52002">
    <property type="entry name" value="SM"/>
    <property type="match status" value="1"/>
</dbReference>
<dbReference type="OrthoDB" id="29543at2759"/>
<dbReference type="SMART" id="SM00651">
    <property type="entry name" value="Sm"/>
    <property type="match status" value="1"/>
</dbReference>
<dbReference type="GO" id="GO:0003723">
    <property type="term" value="F:RNA binding"/>
    <property type="evidence" value="ECO:0007669"/>
    <property type="project" value="UniProtKB-KW"/>
</dbReference>
<evidence type="ECO:0000256" key="2">
    <source>
        <dbReference type="ARBA" id="ARBA00006850"/>
    </source>
</evidence>
<dbReference type="InterPro" id="IPR011057">
    <property type="entry name" value="Mss4-like_sf"/>
</dbReference>
<dbReference type="GO" id="GO:0120114">
    <property type="term" value="C:Sm-like protein family complex"/>
    <property type="evidence" value="ECO:0007669"/>
    <property type="project" value="UniProtKB-ARBA"/>
</dbReference>
<dbReference type="InterPro" id="IPR001163">
    <property type="entry name" value="Sm_dom_euk/arc"/>
</dbReference>
<dbReference type="InterPro" id="IPR011323">
    <property type="entry name" value="Mss4/transl-control_tumour"/>
</dbReference>
<keyword evidence="9" id="KW-0508">mRNA splicing</keyword>
<dbReference type="InterPro" id="IPR047575">
    <property type="entry name" value="Sm"/>
</dbReference>
<dbReference type="CDD" id="cd01730">
    <property type="entry name" value="LSm3"/>
    <property type="match status" value="1"/>
</dbReference>
<keyword evidence="11" id="KW-0687">Ribonucleoprotein</keyword>
<evidence type="ECO:0000256" key="8">
    <source>
        <dbReference type="ARBA" id="ARBA00022927"/>
    </source>
</evidence>
<accession>A0A0B1S105</accession>
<evidence type="ECO:0000256" key="6">
    <source>
        <dbReference type="ARBA" id="ARBA00022728"/>
    </source>
</evidence>
<evidence type="ECO:0000256" key="7">
    <source>
        <dbReference type="ARBA" id="ARBA00022884"/>
    </source>
</evidence>
<dbReference type="Pfam" id="PF01423">
    <property type="entry name" value="LSM"/>
    <property type="match status" value="1"/>
</dbReference>
<evidence type="ECO:0000259" key="12">
    <source>
        <dbReference type="PROSITE" id="PS52002"/>
    </source>
</evidence>
<sequence length="145" mass="16807">MYDFENVGFTNSVDGMKYLTCADCEIMAEKKEVPQVLSSTVEEPLDLIKLSLDERVYVKMRNDREILILLLSLEKIFNEENIRGRLHAYDQHLNMILSNVEETVTTSEVDEESFEEIYRQTKRNIPMLYVRGDSVILVSPPVRAS</sequence>
<dbReference type="Gene3D" id="2.170.150.10">
    <property type="entry name" value="Metal Binding Protein, Guanine Nucleotide Exchange Factor, Chain A"/>
    <property type="match status" value="1"/>
</dbReference>
<comment type="subcellular location">
    <subcellularLocation>
        <location evidence="1">Nucleus</location>
    </subcellularLocation>
</comment>
<feature type="domain" description="Sm" evidence="12">
    <location>
        <begin position="43"/>
        <end position="144"/>
    </location>
</feature>
<name>A0A0B1S105_OESDE</name>
<keyword evidence="5" id="KW-0507">mRNA processing</keyword>
<evidence type="ECO:0000256" key="11">
    <source>
        <dbReference type="ARBA" id="ARBA00023274"/>
    </source>
</evidence>
<dbReference type="InterPro" id="IPR010920">
    <property type="entry name" value="LSM_dom_sf"/>
</dbReference>
<dbReference type="Proteomes" id="UP000053660">
    <property type="component" value="Unassembled WGS sequence"/>
</dbReference>
<gene>
    <name evidence="13" type="ORF">OESDEN_21768</name>
</gene>
<keyword evidence="14" id="KW-1185">Reference proteome</keyword>
<dbReference type="InterPro" id="IPR007515">
    <property type="entry name" value="Mss4"/>
</dbReference>
<dbReference type="InterPro" id="IPR034105">
    <property type="entry name" value="Lsm3"/>
</dbReference>
<evidence type="ECO:0000313" key="13">
    <source>
        <dbReference type="EMBL" id="KHJ78609.1"/>
    </source>
</evidence>
<organism evidence="13 14">
    <name type="scientific">Oesophagostomum dentatum</name>
    <name type="common">Nodular worm</name>
    <dbReference type="NCBI Taxonomy" id="61180"/>
    <lineage>
        <taxon>Eukaryota</taxon>
        <taxon>Metazoa</taxon>
        <taxon>Ecdysozoa</taxon>
        <taxon>Nematoda</taxon>
        <taxon>Chromadorea</taxon>
        <taxon>Rhabditida</taxon>
        <taxon>Rhabditina</taxon>
        <taxon>Rhabditomorpha</taxon>
        <taxon>Strongyloidea</taxon>
        <taxon>Strongylidae</taxon>
        <taxon>Oesophagostomum</taxon>
    </lineage>
</organism>
<dbReference type="GO" id="GO:0015031">
    <property type="term" value="P:protein transport"/>
    <property type="evidence" value="ECO:0007669"/>
    <property type="project" value="UniProtKB-KW"/>
</dbReference>
<dbReference type="GO" id="GO:0005085">
    <property type="term" value="F:guanyl-nucleotide exchange factor activity"/>
    <property type="evidence" value="ECO:0007669"/>
    <property type="project" value="UniProtKB-KW"/>
</dbReference>
<comment type="similarity">
    <text evidence="2">Belongs to the snRNP Sm proteins family.</text>
</comment>
<dbReference type="PROSITE" id="PS51796">
    <property type="entry name" value="MSS4"/>
    <property type="match status" value="1"/>
</dbReference>
<protein>
    <submittedName>
        <fullName evidence="13">LSM domain protein</fullName>
    </submittedName>
</protein>
<keyword evidence="8" id="KW-0653">Protein transport</keyword>
<dbReference type="InterPro" id="IPR040002">
    <property type="entry name" value="Sm-like_LSM3"/>
</dbReference>
<keyword evidence="10" id="KW-0539">Nucleus</keyword>
<dbReference type="GO" id="GO:0005737">
    <property type="term" value="C:cytoplasm"/>
    <property type="evidence" value="ECO:0007669"/>
    <property type="project" value="UniProtKB-ARBA"/>
</dbReference>